<proteinExistence type="predicted"/>
<evidence type="ECO:0000313" key="9">
    <source>
        <dbReference type="Proteomes" id="UP000267469"/>
    </source>
</evidence>
<feature type="transmembrane region" description="Helical" evidence="7">
    <location>
        <begin position="38"/>
        <end position="59"/>
    </location>
</feature>
<feature type="transmembrane region" description="Helical" evidence="7">
    <location>
        <begin position="338"/>
        <end position="360"/>
    </location>
</feature>
<evidence type="ECO:0000256" key="4">
    <source>
        <dbReference type="ARBA" id="ARBA00022847"/>
    </source>
</evidence>
<comment type="caution">
    <text evidence="8">The sequence shown here is derived from an EMBL/GenBank/DDBJ whole genome shotgun (WGS) entry which is preliminary data.</text>
</comment>
<feature type="transmembrane region" description="Helical" evidence="7">
    <location>
        <begin position="270"/>
        <end position="294"/>
    </location>
</feature>
<evidence type="ECO:0000256" key="6">
    <source>
        <dbReference type="ARBA" id="ARBA00023136"/>
    </source>
</evidence>
<dbReference type="GO" id="GO:0005384">
    <property type="term" value="F:manganese ion transmembrane transporter activity"/>
    <property type="evidence" value="ECO:0007669"/>
    <property type="project" value="TreeGrafter"/>
</dbReference>
<dbReference type="GO" id="GO:0015086">
    <property type="term" value="F:cadmium ion transmembrane transporter activity"/>
    <property type="evidence" value="ECO:0007669"/>
    <property type="project" value="TreeGrafter"/>
</dbReference>
<dbReference type="AlphaFoldDB" id="A0A3N0EU47"/>
<sequence>MFGFFRNIGPGTLVAAAFIGPGTVTVCTLAGVGFGYALLWAMVLSVIATVVLQEMAVRIGILTRQGLAEIIKRELRSDKWLKIPAMILVFSAVVIGNAAYEAGNLSGASLGIAGVFGEAYATFYPVIIGGIACVLLWIGNYKVLERCMISLVLLMSFSFLCAAVLTKPDWGAVLQGAFLPVFPKDSIFTILGLVGTTVVPYNLFLHASLVRERWSSGADLRPARKDTFVSIILGGLVSMAVIITAAGSGLTDVSNAMDMAHGLEPLYGRYTTYFIATGLFAAGITSSVTAPLAAAYVANGCFGWEASLTDMRFRMIWMAIISIGIVFASLGFNPIEQILFAQVANGILLPVIALFLWWVVNRSGVLGIYKNTLWQNIIAGIIIFITILLGLRSITKVLGW</sequence>
<feature type="transmembrane region" description="Helical" evidence="7">
    <location>
        <begin position="120"/>
        <end position="140"/>
    </location>
</feature>
<feature type="transmembrane region" description="Helical" evidence="7">
    <location>
        <begin position="315"/>
        <end position="332"/>
    </location>
</feature>
<name>A0A3N0EU47_SINP1</name>
<dbReference type="EMBL" id="RJTM01000026">
    <property type="protein sequence ID" value="RNL91430.1"/>
    <property type="molecule type" value="Genomic_DNA"/>
</dbReference>
<reference evidence="8 9" key="1">
    <citation type="submission" date="2018-10" db="EMBL/GenBank/DDBJ databases">
        <title>Sinomicrobium pectinilyticum sp. nov., a pectinase-producing bacterium isolated from alkaline and saline soil, and emended description of the genus Sinomicrobium.</title>
        <authorList>
            <person name="Cheng B."/>
            <person name="Li C."/>
            <person name="Lai Q."/>
            <person name="Du M."/>
            <person name="Shao Z."/>
            <person name="Xu P."/>
            <person name="Yang C."/>
        </authorList>
    </citation>
    <scope>NUCLEOTIDE SEQUENCE [LARGE SCALE GENOMIC DNA]</scope>
    <source>
        <strain evidence="8 9">5DNS001</strain>
    </source>
</reference>
<dbReference type="Proteomes" id="UP000267469">
    <property type="component" value="Unassembled WGS sequence"/>
</dbReference>
<keyword evidence="9" id="KW-1185">Reference proteome</keyword>
<gene>
    <name evidence="8" type="ORF">ED312_04465</name>
</gene>
<evidence type="ECO:0000256" key="1">
    <source>
        <dbReference type="ARBA" id="ARBA00004141"/>
    </source>
</evidence>
<keyword evidence="4" id="KW-0769">Symport</keyword>
<dbReference type="PRINTS" id="PR00447">
    <property type="entry name" value="NATRESASSCMP"/>
</dbReference>
<dbReference type="InterPro" id="IPR001046">
    <property type="entry name" value="NRAMP_fam"/>
</dbReference>
<evidence type="ECO:0000256" key="5">
    <source>
        <dbReference type="ARBA" id="ARBA00022989"/>
    </source>
</evidence>
<dbReference type="PANTHER" id="PTHR11706:SF33">
    <property type="entry name" value="NATURAL RESISTANCE-ASSOCIATED MACROPHAGE PROTEIN 2"/>
    <property type="match status" value="1"/>
</dbReference>
<organism evidence="8 9">
    <name type="scientific">Sinomicrobium pectinilyticum</name>
    <dbReference type="NCBI Taxonomy" id="1084421"/>
    <lineage>
        <taxon>Bacteria</taxon>
        <taxon>Pseudomonadati</taxon>
        <taxon>Bacteroidota</taxon>
        <taxon>Flavobacteriia</taxon>
        <taxon>Flavobacteriales</taxon>
        <taxon>Flavobacteriaceae</taxon>
        <taxon>Sinomicrobium</taxon>
    </lineage>
</organism>
<dbReference type="OrthoDB" id="9787548at2"/>
<accession>A0A3N0EU47</accession>
<dbReference type="GO" id="GO:0034755">
    <property type="term" value="P:iron ion transmembrane transport"/>
    <property type="evidence" value="ECO:0007669"/>
    <property type="project" value="TreeGrafter"/>
</dbReference>
<keyword evidence="5 7" id="KW-1133">Transmembrane helix</keyword>
<feature type="transmembrane region" description="Helical" evidence="7">
    <location>
        <begin position="186"/>
        <end position="207"/>
    </location>
</feature>
<dbReference type="RefSeq" id="WP_123214807.1">
    <property type="nucleotide sequence ID" value="NZ_RJTM01000026.1"/>
</dbReference>
<feature type="transmembrane region" description="Helical" evidence="7">
    <location>
        <begin position="372"/>
        <end position="391"/>
    </location>
</feature>
<evidence type="ECO:0000256" key="7">
    <source>
        <dbReference type="SAM" id="Phobius"/>
    </source>
</evidence>
<feature type="transmembrane region" description="Helical" evidence="7">
    <location>
        <begin position="228"/>
        <end position="250"/>
    </location>
</feature>
<evidence type="ECO:0000256" key="2">
    <source>
        <dbReference type="ARBA" id="ARBA00022448"/>
    </source>
</evidence>
<evidence type="ECO:0000313" key="8">
    <source>
        <dbReference type="EMBL" id="RNL91430.1"/>
    </source>
</evidence>
<evidence type="ECO:0000256" key="3">
    <source>
        <dbReference type="ARBA" id="ARBA00022692"/>
    </source>
</evidence>
<feature type="transmembrane region" description="Helical" evidence="7">
    <location>
        <begin position="147"/>
        <end position="166"/>
    </location>
</feature>
<dbReference type="NCBIfam" id="NF037982">
    <property type="entry name" value="Nramp_1"/>
    <property type="match status" value="1"/>
</dbReference>
<dbReference type="Pfam" id="PF01566">
    <property type="entry name" value="Nramp"/>
    <property type="match status" value="1"/>
</dbReference>
<keyword evidence="3 7" id="KW-0812">Transmembrane</keyword>
<dbReference type="GO" id="GO:0015293">
    <property type="term" value="F:symporter activity"/>
    <property type="evidence" value="ECO:0007669"/>
    <property type="project" value="UniProtKB-KW"/>
</dbReference>
<protein>
    <submittedName>
        <fullName evidence="8">Divalent metal cation transporter</fullName>
    </submittedName>
</protein>
<dbReference type="GO" id="GO:0005886">
    <property type="term" value="C:plasma membrane"/>
    <property type="evidence" value="ECO:0007669"/>
    <property type="project" value="TreeGrafter"/>
</dbReference>
<feature type="transmembrane region" description="Helical" evidence="7">
    <location>
        <begin position="80"/>
        <end position="100"/>
    </location>
</feature>
<keyword evidence="6 7" id="KW-0472">Membrane</keyword>
<dbReference type="PANTHER" id="PTHR11706">
    <property type="entry name" value="SOLUTE CARRIER PROTEIN FAMILY 11 MEMBER"/>
    <property type="match status" value="1"/>
</dbReference>
<feature type="transmembrane region" description="Helical" evidence="7">
    <location>
        <begin position="12"/>
        <end position="32"/>
    </location>
</feature>
<comment type="subcellular location">
    <subcellularLocation>
        <location evidence="1">Membrane</location>
        <topology evidence="1">Multi-pass membrane protein</topology>
    </subcellularLocation>
</comment>
<keyword evidence="2" id="KW-0813">Transport</keyword>